<dbReference type="InterPro" id="IPR038592">
    <property type="entry name" value="CheD-like_sf"/>
</dbReference>
<dbReference type="InterPro" id="IPR005659">
    <property type="entry name" value="Chemorcpt_Glu_NH3ase_CheD"/>
</dbReference>
<organism evidence="4 5">
    <name type="scientific">Natronolimnobius baerhuensis</name>
    <dbReference type="NCBI Taxonomy" id="253108"/>
    <lineage>
        <taxon>Archaea</taxon>
        <taxon>Methanobacteriati</taxon>
        <taxon>Methanobacteriota</taxon>
        <taxon>Stenosarchaea group</taxon>
        <taxon>Halobacteria</taxon>
        <taxon>Halobacteriales</taxon>
        <taxon>Natrialbaceae</taxon>
        <taxon>Natronolimnobius</taxon>
    </lineage>
</organism>
<comment type="similarity">
    <text evidence="3">Belongs to the CheD family.</text>
</comment>
<dbReference type="AlphaFoldDB" id="A0A202EBI6"/>
<dbReference type="EMBL" id="MWPH01000001">
    <property type="protein sequence ID" value="OVE85626.1"/>
    <property type="molecule type" value="Genomic_DNA"/>
</dbReference>
<dbReference type="Gene3D" id="3.30.1330.200">
    <property type="match status" value="1"/>
</dbReference>
<evidence type="ECO:0000313" key="5">
    <source>
        <dbReference type="Proteomes" id="UP000196084"/>
    </source>
</evidence>
<dbReference type="HAMAP" id="MF_01440">
    <property type="entry name" value="CheD"/>
    <property type="match status" value="1"/>
</dbReference>
<dbReference type="InterPro" id="IPR011324">
    <property type="entry name" value="Cytotoxic_necrot_fac-like_cat"/>
</dbReference>
<sequence>MKTYGSEPGMPSSVQVGISELVVSDGTEDGDETLKSYGLGSCLAIALYDPETGIGGLAHAMLPDGDTADHSDRKPGKYADTAIRALLRRMVEQGASYTAVEAKLAGGSDMFDFDSFGDGVGQRNIVAARDELDRLGVPIVAEDVGGDRGRTVEFTPESGTLLVKTSSDDGTNGVTEL</sequence>
<dbReference type="EC" id="3.5.1.44" evidence="3"/>
<keyword evidence="1 3" id="KW-0145">Chemotaxis</keyword>
<dbReference type="Pfam" id="PF03975">
    <property type="entry name" value="CheD"/>
    <property type="match status" value="1"/>
</dbReference>
<comment type="function">
    <text evidence="3">Probably deamidates glutamine residues to glutamate on methyl-accepting chemotaxis receptors (MCPs), playing an important role in chemotaxis.</text>
</comment>
<comment type="catalytic activity">
    <reaction evidence="3">
        <text>L-glutaminyl-[protein] + H2O = L-glutamyl-[protein] + NH4(+)</text>
        <dbReference type="Rhea" id="RHEA:16441"/>
        <dbReference type="Rhea" id="RHEA-COMP:10207"/>
        <dbReference type="Rhea" id="RHEA-COMP:10208"/>
        <dbReference type="ChEBI" id="CHEBI:15377"/>
        <dbReference type="ChEBI" id="CHEBI:28938"/>
        <dbReference type="ChEBI" id="CHEBI:29973"/>
        <dbReference type="ChEBI" id="CHEBI:30011"/>
        <dbReference type="EC" id="3.5.1.44"/>
    </reaction>
</comment>
<proteinExistence type="inferred from homology"/>
<protein>
    <recommendedName>
        <fullName evidence="3">Probable chemoreceptor glutamine deamidase CheD</fullName>
        <ecNumber evidence="3">3.5.1.44</ecNumber>
    </recommendedName>
</protein>
<dbReference type="RefSeq" id="WP_054862187.1">
    <property type="nucleotide sequence ID" value="NZ_MWPH01000001.1"/>
</dbReference>
<comment type="caution">
    <text evidence="4">The sequence shown here is derived from an EMBL/GenBank/DDBJ whole genome shotgun (WGS) entry which is preliminary data.</text>
</comment>
<dbReference type="Proteomes" id="UP000196084">
    <property type="component" value="Unassembled WGS sequence"/>
</dbReference>
<keyword evidence="5" id="KW-1185">Reference proteome</keyword>
<evidence type="ECO:0000256" key="3">
    <source>
        <dbReference type="HAMAP-Rule" id="MF_01440"/>
    </source>
</evidence>
<reference evidence="4 5" key="1">
    <citation type="submission" date="2017-02" db="EMBL/GenBank/DDBJ databases">
        <title>Natronthermophilus aegyptiacus gen. nov.,sp. nov., an aerobic, extremely halophilic alkalithermophilic archaeon isolated from the athalassohaline Wadi An Natrun, Egypt.</title>
        <authorList>
            <person name="Zhao B."/>
        </authorList>
    </citation>
    <scope>NUCLEOTIDE SEQUENCE [LARGE SCALE GENOMIC DNA]</scope>
    <source>
        <strain evidence="4 5">CGMCC 1.3597</strain>
    </source>
</reference>
<dbReference type="OrthoDB" id="10499at2157"/>
<dbReference type="GO" id="GO:0050568">
    <property type="term" value="F:protein-glutamine glutaminase activity"/>
    <property type="evidence" value="ECO:0007669"/>
    <property type="project" value="UniProtKB-UniRule"/>
</dbReference>
<gene>
    <name evidence="3" type="primary">cheD</name>
    <name evidence="4" type="ORF">B2G88_02025</name>
</gene>
<accession>A0A202EBI6</accession>
<evidence type="ECO:0000256" key="1">
    <source>
        <dbReference type="ARBA" id="ARBA00022500"/>
    </source>
</evidence>
<dbReference type="GO" id="GO:0006935">
    <property type="term" value="P:chemotaxis"/>
    <property type="evidence" value="ECO:0007669"/>
    <property type="project" value="UniProtKB-UniRule"/>
</dbReference>
<dbReference type="PANTHER" id="PTHR35147">
    <property type="entry name" value="CHEMORECEPTOR GLUTAMINE DEAMIDASE CHED-RELATED"/>
    <property type="match status" value="1"/>
</dbReference>
<dbReference type="PANTHER" id="PTHR35147:SF1">
    <property type="entry name" value="CHEMORECEPTOR GLUTAMINE DEAMIDASE CHED-RELATED"/>
    <property type="match status" value="1"/>
</dbReference>
<name>A0A202EBI6_9EURY</name>
<keyword evidence="2 3" id="KW-0378">Hydrolase</keyword>
<evidence type="ECO:0000256" key="2">
    <source>
        <dbReference type="ARBA" id="ARBA00022801"/>
    </source>
</evidence>
<evidence type="ECO:0000313" key="4">
    <source>
        <dbReference type="EMBL" id="OVE85626.1"/>
    </source>
</evidence>
<dbReference type="CDD" id="cd16352">
    <property type="entry name" value="CheD"/>
    <property type="match status" value="1"/>
</dbReference>
<dbReference type="SUPFAM" id="SSF64438">
    <property type="entry name" value="CNF1/YfiH-like putative cysteine hydrolases"/>
    <property type="match status" value="1"/>
</dbReference>